<evidence type="ECO:0000256" key="8">
    <source>
        <dbReference type="ARBA" id="ARBA00049244"/>
    </source>
</evidence>
<dbReference type="InterPro" id="IPR047967">
    <property type="entry name" value="PolX_PHP"/>
</dbReference>
<dbReference type="EC" id="2.7.7.7" evidence="2"/>
<evidence type="ECO:0000256" key="4">
    <source>
        <dbReference type="ARBA" id="ARBA00022679"/>
    </source>
</evidence>
<dbReference type="SMART" id="SM00278">
    <property type="entry name" value="HhH1"/>
    <property type="match status" value="3"/>
</dbReference>
<feature type="domain" description="Helix-hairpin-helix DNA-binding motif class 1" evidence="9">
    <location>
        <begin position="111"/>
        <end position="130"/>
    </location>
</feature>
<accession>A0ABT9WMM4</accession>
<evidence type="ECO:0000313" key="13">
    <source>
        <dbReference type="Proteomes" id="UP001223586"/>
    </source>
</evidence>
<dbReference type="Pfam" id="PF14791">
    <property type="entry name" value="DNA_pol_B_thumb"/>
    <property type="match status" value="1"/>
</dbReference>
<dbReference type="EMBL" id="JAUSTT010000001">
    <property type="protein sequence ID" value="MDQ0174501.1"/>
    <property type="molecule type" value="Genomic_DNA"/>
</dbReference>
<dbReference type="Gene3D" id="3.30.210.10">
    <property type="entry name" value="DNA polymerase, thumb domain"/>
    <property type="match status" value="1"/>
</dbReference>
<keyword evidence="6" id="KW-0235">DNA replication</keyword>
<dbReference type="SMART" id="SM00483">
    <property type="entry name" value="POLXc"/>
    <property type="match status" value="1"/>
</dbReference>
<dbReference type="InterPro" id="IPR029398">
    <property type="entry name" value="PolB_thumb"/>
</dbReference>
<evidence type="ECO:0000313" key="12">
    <source>
        <dbReference type="EMBL" id="MDQ0174501.1"/>
    </source>
</evidence>
<feature type="domain" description="Polymerase/histidinol phosphatase N-terminal" evidence="10">
    <location>
        <begin position="361"/>
        <end position="440"/>
    </location>
</feature>
<reference evidence="12 13" key="1">
    <citation type="submission" date="2023-07" db="EMBL/GenBank/DDBJ databases">
        <title>Genomic Encyclopedia of Type Strains, Phase IV (KMG-IV): sequencing the most valuable type-strain genomes for metagenomic binning, comparative biology and taxonomic classification.</title>
        <authorList>
            <person name="Goeker M."/>
        </authorList>
    </citation>
    <scope>NUCLEOTIDE SEQUENCE [LARGE SCALE GENOMIC DNA]</scope>
    <source>
        <strain evidence="12 13">DSM 23837</strain>
    </source>
</reference>
<dbReference type="InterPro" id="IPR027421">
    <property type="entry name" value="DNA_pol_lamdba_lyase_dom_sf"/>
</dbReference>
<comment type="cofactor">
    <cofactor evidence="1">
        <name>Mg(2+)</name>
        <dbReference type="ChEBI" id="CHEBI:18420"/>
    </cofactor>
</comment>
<dbReference type="Pfam" id="PF14716">
    <property type="entry name" value="HHH_8"/>
    <property type="match status" value="1"/>
</dbReference>
<dbReference type="CDD" id="cd07436">
    <property type="entry name" value="PHP_PolX"/>
    <property type="match status" value="1"/>
</dbReference>
<organism evidence="12 13">
    <name type="scientific">Bacillus chungangensis</name>
    <dbReference type="NCBI Taxonomy" id="587633"/>
    <lineage>
        <taxon>Bacteria</taxon>
        <taxon>Bacillati</taxon>
        <taxon>Bacillota</taxon>
        <taxon>Bacilli</taxon>
        <taxon>Bacillales</taxon>
        <taxon>Bacillaceae</taxon>
        <taxon>Bacillus</taxon>
    </lineage>
</organism>
<dbReference type="Gene3D" id="3.20.20.140">
    <property type="entry name" value="Metal-dependent hydrolases"/>
    <property type="match status" value="1"/>
</dbReference>
<comment type="caution">
    <text evidence="12">The sequence shown here is derived from an EMBL/GenBank/DDBJ whole genome shotgun (WGS) entry which is preliminary data.</text>
</comment>
<dbReference type="SUPFAM" id="SSF81301">
    <property type="entry name" value="Nucleotidyltransferase"/>
    <property type="match status" value="1"/>
</dbReference>
<evidence type="ECO:0000256" key="7">
    <source>
        <dbReference type="ARBA" id="ARBA00022932"/>
    </source>
</evidence>
<dbReference type="SUPFAM" id="SSF47802">
    <property type="entry name" value="DNA polymerase beta, N-terminal domain-like"/>
    <property type="match status" value="1"/>
</dbReference>
<sequence>MRLKLLITSVLIAKKGRLVGEMDIHKKDIIRLLEQIAIYMELKGENPFKIAAFRKAAAALERDDRSLSEIESFTEIPGIGKGTNAVMIEFIDKGTSTVLQELQQEVPKGLIPLLQLPGLGGKKIAKLYQSLGVKDVASLQEACEMGKVATLKGFGSKTQENILRSIQQLGVRPERLPVAYMLSIAETIEAHLALSKEITNFSRAGSLRRLRETMKDLDYMIATNHPSVVKEHLLKLNGTKAAVASGNTKITITLDDPNAVSVDFRLVKPHEFATALHHFTGSKDHNVRIRQLAKERGEKISEYGVEVQDTGEILTFDTETDFFHHFGLPFIPAEIREDGKEVDFFISHKEVDLIALDDIKGDLHMHTTWSDGAHSLEEMVEACRKKGYQYMAITDHSQYLKVANGLTEERLRKQNDVIKELNEKYDDIFILSGIEMDILPDGSLDYDDELLQEMDFVIASIHSSFSQPQAKIMERLTNALKNPYVDMIAHPTGRLLGRRDGYDVDIDLLIKLAKETNTALELNANPNRLDLAADNIKKAQEAGVYIAINTDAHHMKSLSLMGIGVSAARKGWLQKKYVLNAMPPSALFAFLNRNKPKRS</sequence>
<keyword evidence="4" id="KW-0808">Transferase</keyword>
<dbReference type="InterPro" id="IPR002054">
    <property type="entry name" value="DNA-dir_DNA_pol_X"/>
</dbReference>
<keyword evidence="5" id="KW-0548">Nucleotidyltransferase</keyword>
<evidence type="ECO:0000256" key="6">
    <source>
        <dbReference type="ARBA" id="ARBA00022705"/>
    </source>
</evidence>
<dbReference type="SMART" id="SM00481">
    <property type="entry name" value="POLIIIAc"/>
    <property type="match status" value="1"/>
</dbReference>
<dbReference type="Proteomes" id="UP001223586">
    <property type="component" value="Unassembled WGS sequence"/>
</dbReference>
<comment type="catalytic activity">
    <reaction evidence="8">
        <text>DNA(n) + a 2'-deoxyribonucleoside 5'-triphosphate = DNA(n+1) + diphosphate</text>
        <dbReference type="Rhea" id="RHEA:22508"/>
        <dbReference type="Rhea" id="RHEA-COMP:17339"/>
        <dbReference type="Rhea" id="RHEA-COMP:17340"/>
        <dbReference type="ChEBI" id="CHEBI:33019"/>
        <dbReference type="ChEBI" id="CHEBI:61560"/>
        <dbReference type="ChEBI" id="CHEBI:173112"/>
        <dbReference type="EC" id="2.7.7.7"/>
    </reaction>
</comment>
<evidence type="ECO:0000256" key="5">
    <source>
        <dbReference type="ARBA" id="ARBA00022695"/>
    </source>
</evidence>
<dbReference type="PANTHER" id="PTHR36928:SF1">
    <property type="entry name" value="PHOSPHATASE YCDX-RELATED"/>
    <property type="match status" value="1"/>
</dbReference>
<dbReference type="Gene3D" id="3.30.460.10">
    <property type="entry name" value="Beta Polymerase, domain 2"/>
    <property type="match status" value="1"/>
</dbReference>
<dbReference type="NCBIfam" id="NF006375">
    <property type="entry name" value="PRK08609.1"/>
    <property type="match status" value="1"/>
</dbReference>
<evidence type="ECO:0000259" key="9">
    <source>
        <dbReference type="SMART" id="SM00278"/>
    </source>
</evidence>
<keyword evidence="13" id="KW-1185">Reference proteome</keyword>
<proteinExistence type="predicted"/>
<protein>
    <recommendedName>
        <fullName evidence="2">DNA-directed DNA polymerase</fullName>
        <ecNumber evidence="2">2.7.7.7</ecNumber>
    </recommendedName>
</protein>
<dbReference type="Pfam" id="PF14520">
    <property type="entry name" value="HHH_5"/>
    <property type="match status" value="1"/>
</dbReference>
<evidence type="ECO:0000259" key="11">
    <source>
        <dbReference type="SMART" id="SM00483"/>
    </source>
</evidence>
<dbReference type="Gene3D" id="1.10.150.110">
    <property type="entry name" value="DNA polymerase beta, N-terminal domain-like"/>
    <property type="match status" value="1"/>
</dbReference>
<dbReference type="InterPro" id="IPR050243">
    <property type="entry name" value="PHP_phosphatase"/>
</dbReference>
<dbReference type="InterPro" id="IPR043519">
    <property type="entry name" value="NT_sf"/>
</dbReference>
<evidence type="ECO:0000256" key="3">
    <source>
        <dbReference type="ARBA" id="ARBA00022634"/>
    </source>
</evidence>
<feature type="domain" description="Helix-hairpin-helix DNA-binding motif class 1" evidence="9">
    <location>
        <begin position="71"/>
        <end position="90"/>
    </location>
</feature>
<dbReference type="InterPro" id="IPR016195">
    <property type="entry name" value="Pol/histidinol_Pase-like"/>
</dbReference>
<keyword evidence="3" id="KW-0237">DNA synthesis</keyword>
<dbReference type="PANTHER" id="PTHR36928">
    <property type="entry name" value="PHOSPHATASE YCDX-RELATED"/>
    <property type="match status" value="1"/>
</dbReference>
<dbReference type="InterPro" id="IPR003141">
    <property type="entry name" value="Pol/His_phosphatase_N"/>
</dbReference>
<evidence type="ECO:0000256" key="1">
    <source>
        <dbReference type="ARBA" id="ARBA00001946"/>
    </source>
</evidence>
<dbReference type="InterPro" id="IPR004013">
    <property type="entry name" value="PHP_dom"/>
</dbReference>
<dbReference type="CDD" id="cd00141">
    <property type="entry name" value="NT_POLXc"/>
    <property type="match status" value="1"/>
</dbReference>
<feature type="domain" description="DNA-directed DNA polymerase X" evidence="11">
    <location>
        <begin position="24"/>
        <end position="337"/>
    </location>
</feature>
<dbReference type="InterPro" id="IPR003583">
    <property type="entry name" value="Hlx-hairpin-Hlx_DNA-bd_motif"/>
</dbReference>
<gene>
    <name evidence="12" type="ORF">J2S08_000332</name>
</gene>
<name>A0ABT9WMM4_9BACI</name>
<evidence type="ECO:0000259" key="10">
    <source>
        <dbReference type="SMART" id="SM00481"/>
    </source>
</evidence>
<dbReference type="Pfam" id="PF02811">
    <property type="entry name" value="PHP"/>
    <property type="match status" value="1"/>
</dbReference>
<dbReference type="SUPFAM" id="SSF89550">
    <property type="entry name" value="PHP domain-like"/>
    <property type="match status" value="1"/>
</dbReference>
<dbReference type="InterPro" id="IPR010996">
    <property type="entry name" value="HHH_MUS81"/>
</dbReference>
<dbReference type="Gene3D" id="1.10.150.20">
    <property type="entry name" value="5' to 3' exonuclease, C-terminal subdomain"/>
    <property type="match status" value="1"/>
</dbReference>
<dbReference type="PIRSF" id="PIRSF005047">
    <property type="entry name" value="UCP005047_YshC"/>
    <property type="match status" value="1"/>
</dbReference>
<dbReference type="InterPro" id="IPR037160">
    <property type="entry name" value="DNA_Pol_thumb_sf"/>
</dbReference>
<dbReference type="InterPro" id="IPR022311">
    <property type="entry name" value="PolX-like"/>
</dbReference>
<evidence type="ECO:0000256" key="2">
    <source>
        <dbReference type="ARBA" id="ARBA00012417"/>
    </source>
</evidence>
<keyword evidence="7" id="KW-0239">DNA-directed DNA polymerase</keyword>
<feature type="domain" description="Helix-hairpin-helix DNA-binding motif class 1" evidence="9">
    <location>
        <begin position="146"/>
        <end position="165"/>
    </location>
</feature>